<evidence type="ECO:0000256" key="1">
    <source>
        <dbReference type="SAM" id="Phobius"/>
    </source>
</evidence>
<evidence type="ECO:0000313" key="2">
    <source>
        <dbReference type="EMBL" id="KAF5327425.1"/>
    </source>
</evidence>
<proteinExistence type="predicted"/>
<reference evidence="2 3" key="1">
    <citation type="journal article" date="2020" name="ISME J.">
        <title>Uncovering the hidden diversity of litter-decomposition mechanisms in mushroom-forming fungi.</title>
        <authorList>
            <person name="Floudas D."/>
            <person name="Bentzer J."/>
            <person name="Ahren D."/>
            <person name="Johansson T."/>
            <person name="Persson P."/>
            <person name="Tunlid A."/>
        </authorList>
    </citation>
    <scope>NUCLEOTIDE SEQUENCE [LARGE SCALE GENOMIC DNA]</scope>
    <source>
        <strain evidence="2 3">CBS 101986</strain>
    </source>
</reference>
<dbReference type="Proteomes" id="UP000567179">
    <property type="component" value="Unassembled WGS sequence"/>
</dbReference>
<organism evidence="2 3">
    <name type="scientific">Psilocybe cf. subviscida</name>
    <dbReference type="NCBI Taxonomy" id="2480587"/>
    <lineage>
        <taxon>Eukaryota</taxon>
        <taxon>Fungi</taxon>
        <taxon>Dikarya</taxon>
        <taxon>Basidiomycota</taxon>
        <taxon>Agaricomycotina</taxon>
        <taxon>Agaricomycetes</taxon>
        <taxon>Agaricomycetidae</taxon>
        <taxon>Agaricales</taxon>
        <taxon>Agaricineae</taxon>
        <taxon>Strophariaceae</taxon>
        <taxon>Psilocybe</taxon>
    </lineage>
</organism>
<accession>A0A8H5BPX4</accession>
<comment type="caution">
    <text evidence="2">The sequence shown here is derived from an EMBL/GenBank/DDBJ whole genome shotgun (WGS) entry which is preliminary data.</text>
</comment>
<dbReference type="OrthoDB" id="2241241at2759"/>
<sequence length="211" mass="23607">MYGNISHCLQCYNIQWAVAGLGLAACIYPLDDSTTYTYLVFVTSSFERHTLIMTIQVLQSITCLFTNLCIYLYTTGFYVVSYINRVETVVGRAILHAVSLYLPLSPPSLIPLPISHAFTPSNYPRNLVLILICSNSGYTGLQLFTQIIIADTRTPNWRGPPRAPSPSCLSSTAWDDRRLRFAHTDSMSTILVPAMLSALIIIDHTHVPRLY</sequence>
<feature type="transmembrane region" description="Helical" evidence="1">
    <location>
        <begin position="50"/>
        <end position="73"/>
    </location>
</feature>
<protein>
    <submittedName>
        <fullName evidence="2">Uncharacterized protein</fullName>
    </submittedName>
</protein>
<feature type="transmembrane region" description="Helical" evidence="1">
    <location>
        <begin position="12"/>
        <end position="30"/>
    </location>
</feature>
<keyword evidence="1" id="KW-0472">Membrane</keyword>
<name>A0A8H5BPX4_9AGAR</name>
<gene>
    <name evidence="2" type="ORF">D9619_005118</name>
</gene>
<dbReference type="AlphaFoldDB" id="A0A8H5BPX4"/>
<keyword evidence="3" id="KW-1185">Reference proteome</keyword>
<dbReference type="EMBL" id="JAACJJ010000014">
    <property type="protein sequence ID" value="KAF5327425.1"/>
    <property type="molecule type" value="Genomic_DNA"/>
</dbReference>
<keyword evidence="1" id="KW-0812">Transmembrane</keyword>
<evidence type="ECO:0000313" key="3">
    <source>
        <dbReference type="Proteomes" id="UP000567179"/>
    </source>
</evidence>
<keyword evidence="1" id="KW-1133">Transmembrane helix</keyword>